<dbReference type="NCBIfam" id="TIGR01563">
    <property type="entry name" value="gp16_SPP1"/>
    <property type="match status" value="1"/>
</dbReference>
<feature type="region of interest" description="Disordered" evidence="1">
    <location>
        <begin position="1"/>
        <end position="27"/>
    </location>
</feature>
<dbReference type="AlphaFoldDB" id="A0A261RF76"/>
<keyword evidence="3" id="KW-1185">Reference proteome</keyword>
<dbReference type="InterPro" id="IPR008767">
    <property type="entry name" value="Phage_SPP1_head-tail_adaptor"/>
</dbReference>
<reference evidence="2" key="1">
    <citation type="submission" date="2017-05" db="EMBL/GenBank/DDBJ databases">
        <title>Complete and WGS of Bordetella genogroups.</title>
        <authorList>
            <person name="Spilker T."/>
            <person name="Lipuma J."/>
        </authorList>
    </citation>
    <scope>NUCLEOTIDE SEQUENCE</scope>
    <source>
        <strain evidence="2">AU21707</strain>
    </source>
</reference>
<evidence type="ECO:0000256" key="1">
    <source>
        <dbReference type="SAM" id="MobiDB-lite"/>
    </source>
</evidence>
<dbReference type="InterPro" id="IPR038666">
    <property type="entry name" value="SSP1_head-tail_sf"/>
</dbReference>
<dbReference type="OrthoDB" id="5460234at2"/>
<sequence>MGLAAGSLNRRLRLQRPEQQENAANEPDPLWVDVGSVWASIKHTSGLKTIMAGENTLIARVSIRVRYRRDIIMGMRAIHGDDVYVVEATLPDVDRREYLDLVCRLLSPQEV</sequence>
<accession>A0A261RF76</accession>
<evidence type="ECO:0000313" key="2">
    <source>
        <dbReference type="EMBL" id="OZI23615.1"/>
    </source>
</evidence>
<evidence type="ECO:0000313" key="3">
    <source>
        <dbReference type="Proteomes" id="UP000216857"/>
    </source>
</evidence>
<dbReference type="EMBL" id="NEVJ01000002">
    <property type="protein sequence ID" value="OZI23615.1"/>
    <property type="molecule type" value="Genomic_DNA"/>
</dbReference>
<proteinExistence type="predicted"/>
<name>A0A261RF76_9BORD</name>
<dbReference type="Proteomes" id="UP000216857">
    <property type="component" value="Unassembled WGS sequence"/>
</dbReference>
<comment type="caution">
    <text evidence="2">The sequence shown here is derived from an EMBL/GenBank/DDBJ whole genome shotgun (WGS) entry which is preliminary data.</text>
</comment>
<dbReference type="Pfam" id="PF05521">
    <property type="entry name" value="Phage_HCP"/>
    <property type="match status" value="1"/>
</dbReference>
<dbReference type="RefSeq" id="WP_094846585.1">
    <property type="nucleotide sequence ID" value="NZ_NEVJ01000002.1"/>
</dbReference>
<gene>
    <name evidence="2" type="ORF">CAL26_09240</name>
</gene>
<protein>
    <submittedName>
        <fullName evidence="2">Head-tail adaptor protein</fullName>
    </submittedName>
</protein>
<dbReference type="Gene3D" id="2.40.10.270">
    <property type="entry name" value="Bacteriophage SPP1 head-tail adaptor protein"/>
    <property type="match status" value="1"/>
</dbReference>
<organism evidence="2 3">
    <name type="scientific">Bordetella genomosp. 9</name>
    <dbReference type="NCBI Taxonomy" id="1416803"/>
    <lineage>
        <taxon>Bacteria</taxon>
        <taxon>Pseudomonadati</taxon>
        <taxon>Pseudomonadota</taxon>
        <taxon>Betaproteobacteria</taxon>
        <taxon>Burkholderiales</taxon>
        <taxon>Alcaligenaceae</taxon>
        <taxon>Bordetella</taxon>
    </lineage>
</organism>